<proteinExistence type="predicted"/>
<evidence type="ECO:0000313" key="1">
    <source>
        <dbReference type="EnsemblMetazoa" id="Aqu2.1.37005_001"/>
    </source>
</evidence>
<dbReference type="InParanoid" id="A0A1X7V9L9"/>
<reference evidence="1" key="1">
    <citation type="submission" date="2017-05" db="UniProtKB">
        <authorList>
            <consortium name="EnsemblMetazoa"/>
        </authorList>
    </citation>
    <scope>IDENTIFICATION</scope>
</reference>
<dbReference type="EnsemblMetazoa" id="Aqu2.1.37005_001">
    <property type="protein sequence ID" value="Aqu2.1.37005_001"/>
    <property type="gene ID" value="Aqu2.1.37005"/>
</dbReference>
<organism evidence="1">
    <name type="scientific">Amphimedon queenslandica</name>
    <name type="common">Sponge</name>
    <dbReference type="NCBI Taxonomy" id="400682"/>
    <lineage>
        <taxon>Eukaryota</taxon>
        <taxon>Metazoa</taxon>
        <taxon>Porifera</taxon>
        <taxon>Demospongiae</taxon>
        <taxon>Heteroscleromorpha</taxon>
        <taxon>Haplosclerida</taxon>
        <taxon>Niphatidae</taxon>
        <taxon>Amphimedon</taxon>
    </lineage>
</organism>
<protein>
    <submittedName>
        <fullName evidence="1">Uncharacterized protein</fullName>
    </submittedName>
</protein>
<sequence length="184" mass="20464">MECGRRGYTKSSAVYEVQISKDDSYHSVIRKISGSIAIDDCEENELRLFNGRGGIIPDGCITVCDKEVDWSLGAFLLKRHTSADKLTLGIGIVDEKLEPVISVSKKAKVSSSTHMNTEPLRKAAADQNVSGRKVDSKSSTNDIEYQAYEASNNDGLQSLINKICFVLPFLSILLFRRQYNSYYP</sequence>
<dbReference type="AlphaFoldDB" id="A0A1X7V9L9"/>
<accession>A0A1X7V9L9</accession>
<name>A0A1X7V9L9_AMPQE</name>